<feature type="domain" description="ABC transmembrane type-1" evidence="8">
    <location>
        <begin position="70"/>
        <end position="261"/>
    </location>
</feature>
<dbReference type="Proteomes" id="UP001272987">
    <property type="component" value="Unassembled WGS sequence"/>
</dbReference>
<keyword evidence="2 7" id="KW-0813">Transport</keyword>
<dbReference type="GO" id="GO:0005886">
    <property type="term" value="C:plasma membrane"/>
    <property type="evidence" value="ECO:0007669"/>
    <property type="project" value="UniProtKB-SubCell"/>
</dbReference>
<reference evidence="9 11" key="1">
    <citation type="journal article" date="2023" name="Microb. Genom.">
        <title>Mesoterricola silvestris gen. nov., sp. nov., Mesoterricola sediminis sp. nov., Geothrix oryzae sp. nov., Geothrix edaphica sp. nov., Geothrix rubra sp. nov., and Geothrix limicola sp. nov., six novel members of Acidobacteriota isolated from soils.</title>
        <authorList>
            <person name="Weisberg A.J."/>
            <person name="Pearce E."/>
            <person name="Kramer C.G."/>
            <person name="Chang J.H."/>
            <person name="Clarke C.R."/>
        </authorList>
    </citation>
    <scope>NUCLEOTIDE SEQUENCE</scope>
    <source>
        <strain evidence="10 11">NB05-1H</strain>
        <strain evidence="9">NRRL_B-16521</strain>
    </source>
</reference>
<protein>
    <submittedName>
        <fullName evidence="9">Carbohydrate ABC transporter permease</fullName>
    </submittedName>
</protein>
<dbReference type="InterPro" id="IPR035906">
    <property type="entry name" value="MetI-like_sf"/>
</dbReference>
<dbReference type="Proteomes" id="UP001282288">
    <property type="component" value="Unassembled WGS sequence"/>
</dbReference>
<dbReference type="Pfam" id="PF00528">
    <property type="entry name" value="BPD_transp_1"/>
    <property type="match status" value="1"/>
</dbReference>
<dbReference type="Gene3D" id="1.10.3720.10">
    <property type="entry name" value="MetI-like"/>
    <property type="match status" value="1"/>
</dbReference>
<accession>A0AAP6BBV7</accession>
<evidence type="ECO:0000313" key="12">
    <source>
        <dbReference type="Proteomes" id="UP001282288"/>
    </source>
</evidence>
<evidence type="ECO:0000259" key="8">
    <source>
        <dbReference type="PROSITE" id="PS50928"/>
    </source>
</evidence>
<feature type="transmembrane region" description="Helical" evidence="7">
    <location>
        <begin position="240"/>
        <end position="261"/>
    </location>
</feature>
<evidence type="ECO:0000256" key="4">
    <source>
        <dbReference type="ARBA" id="ARBA00022692"/>
    </source>
</evidence>
<dbReference type="PROSITE" id="PS50928">
    <property type="entry name" value="ABC_TM1"/>
    <property type="match status" value="1"/>
</dbReference>
<proteinExistence type="inferred from homology"/>
<evidence type="ECO:0000313" key="9">
    <source>
        <dbReference type="EMBL" id="MDX2961903.1"/>
    </source>
</evidence>
<keyword evidence="5 7" id="KW-1133">Transmembrane helix</keyword>
<evidence type="ECO:0000256" key="7">
    <source>
        <dbReference type="RuleBase" id="RU363032"/>
    </source>
</evidence>
<comment type="similarity">
    <text evidence="7">Belongs to the binding-protein-dependent transport system permease family.</text>
</comment>
<evidence type="ECO:0000313" key="11">
    <source>
        <dbReference type="Proteomes" id="UP001272987"/>
    </source>
</evidence>
<feature type="transmembrane region" description="Helical" evidence="7">
    <location>
        <begin position="194"/>
        <end position="220"/>
    </location>
</feature>
<dbReference type="AlphaFoldDB" id="A0AAP6BBV7"/>
<feature type="transmembrane region" description="Helical" evidence="7">
    <location>
        <begin position="138"/>
        <end position="158"/>
    </location>
</feature>
<dbReference type="EMBL" id="JARAWC010000013">
    <property type="protein sequence ID" value="MDX2961903.1"/>
    <property type="molecule type" value="Genomic_DNA"/>
</dbReference>
<organism evidence="9 12">
    <name type="scientific">Streptomyces acidiscabies</name>
    <dbReference type="NCBI Taxonomy" id="42234"/>
    <lineage>
        <taxon>Bacteria</taxon>
        <taxon>Bacillati</taxon>
        <taxon>Actinomycetota</taxon>
        <taxon>Actinomycetes</taxon>
        <taxon>Kitasatosporales</taxon>
        <taxon>Streptomycetaceae</taxon>
        <taxon>Streptomyces</taxon>
    </lineage>
</organism>
<keyword evidence="3" id="KW-1003">Cell membrane</keyword>
<comment type="subcellular location">
    <subcellularLocation>
        <location evidence="1 7">Cell membrane</location>
        <topology evidence="1 7">Multi-pass membrane protein</topology>
    </subcellularLocation>
</comment>
<dbReference type="InterPro" id="IPR000515">
    <property type="entry name" value="MetI-like"/>
</dbReference>
<keyword evidence="6 7" id="KW-0472">Membrane</keyword>
<dbReference type="SUPFAM" id="SSF161098">
    <property type="entry name" value="MetI-like"/>
    <property type="match status" value="1"/>
</dbReference>
<keyword evidence="11" id="KW-1185">Reference proteome</keyword>
<dbReference type="PANTHER" id="PTHR43744:SF12">
    <property type="entry name" value="ABC TRANSPORTER PERMEASE PROTEIN MG189-RELATED"/>
    <property type="match status" value="1"/>
</dbReference>
<sequence length="276" mass="29727">MMSASRTAKWLVALAMAALALATVYPLVFTTNVALKTRHEYVLDRFAPAHSARLDNLSTAWNSAGMARYFVNSLVVVTCSVVLLLLIGSMAGFALGRLRFRGSQALFLGCLAALFVPFQVIMVPLARTMTGLHLIDTHAGLVLAYVAQFLPFTVFLMASYYAHVPAELVDAARVDGNTLFGVYRRIMLPLGAPALVSVGVLNALFCWNDVLIALLMMPSAENRTLMVGVTSLRGQYADDIPTFAAGVLIAAVPMLLLYLLFQRHIAEGVTAGSTKG</sequence>
<evidence type="ECO:0000256" key="5">
    <source>
        <dbReference type="ARBA" id="ARBA00022989"/>
    </source>
</evidence>
<evidence type="ECO:0000313" key="10">
    <source>
        <dbReference type="EMBL" id="MDX3021787.1"/>
    </source>
</evidence>
<gene>
    <name evidence="9" type="ORF">PV399_19620</name>
    <name evidence="10" type="ORF">PV666_28420</name>
</gene>
<dbReference type="PANTHER" id="PTHR43744">
    <property type="entry name" value="ABC TRANSPORTER PERMEASE PROTEIN MG189-RELATED-RELATED"/>
    <property type="match status" value="1"/>
</dbReference>
<comment type="caution">
    <text evidence="9">The sequence shown here is derived from an EMBL/GenBank/DDBJ whole genome shotgun (WGS) entry which is preliminary data.</text>
</comment>
<dbReference type="GO" id="GO:0055085">
    <property type="term" value="P:transmembrane transport"/>
    <property type="evidence" value="ECO:0007669"/>
    <property type="project" value="InterPro"/>
</dbReference>
<evidence type="ECO:0000256" key="6">
    <source>
        <dbReference type="ARBA" id="ARBA00023136"/>
    </source>
</evidence>
<evidence type="ECO:0000256" key="1">
    <source>
        <dbReference type="ARBA" id="ARBA00004651"/>
    </source>
</evidence>
<evidence type="ECO:0000256" key="2">
    <source>
        <dbReference type="ARBA" id="ARBA00022448"/>
    </source>
</evidence>
<dbReference type="CDD" id="cd06261">
    <property type="entry name" value="TM_PBP2"/>
    <property type="match status" value="1"/>
</dbReference>
<feature type="transmembrane region" description="Helical" evidence="7">
    <location>
        <begin position="105"/>
        <end position="126"/>
    </location>
</feature>
<feature type="transmembrane region" description="Helical" evidence="7">
    <location>
        <begin position="69"/>
        <end position="93"/>
    </location>
</feature>
<dbReference type="EMBL" id="JARAWP010000018">
    <property type="protein sequence ID" value="MDX3021787.1"/>
    <property type="molecule type" value="Genomic_DNA"/>
</dbReference>
<name>A0AAP6BBV7_9ACTN</name>
<evidence type="ECO:0000256" key="3">
    <source>
        <dbReference type="ARBA" id="ARBA00022475"/>
    </source>
</evidence>
<keyword evidence="4 7" id="KW-0812">Transmembrane</keyword>